<dbReference type="SUPFAM" id="SSF53474">
    <property type="entry name" value="alpha/beta-Hydrolases"/>
    <property type="match status" value="1"/>
</dbReference>
<evidence type="ECO:0000313" key="8">
    <source>
        <dbReference type="EMBL" id="MFC3174087.1"/>
    </source>
</evidence>
<evidence type="ECO:0000256" key="3">
    <source>
        <dbReference type="ARBA" id="ARBA00022723"/>
    </source>
</evidence>
<gene>
    <name evidence="8" type="ORF">ACFOD9_07485</name>
</gene>
<dbReference type="InterPro" id="IPR029058">
    <property type="entry name" value="AB_hydrolase_fold"/>
</dbReference>
<keyword evidence="3" id="KW-0479">Metal-binding</keyword>
<dbReference type="PANTHER" id="PTHR33938">
    <property type="entry name" value="FERULOYL ESTERASE B-RELATED"/>
    <property type="match status" value="1"/>
</dbReference>
<comment type="caution">
    <text evidence="8">The sequence shown here is derived from an EMBL/GenBank/DDBJ whole genome shotgun (WGS) entry which is preliminary data.</text>
</comment>
<keyword evidence="5 8" id="KW-0378">Hydrolase</keyword>
<evidence type="ECO:0000256" key="7">
    <source>
        <dbReference type="ARBA" id="ARBA00023157"/>
    </source>
</evidence>
<dbReference type="EMBL" id="JBHRTQ010000007">
    <property type="protein sequence ID" value="MFC3174087.1"/>
    <property type="molecule type" value="Genomic_DNA"/>
</dbReference>
<reference evidence="9" key="1">
    <citation type="journal article" date="2019" name="Int. J. Syst. Evol. Microbiol.">
        <title>The Global Catalogue of Microorganisms (GCM) 10K type strain sequencing project: providing services to taxonomists for standard genome sequencing and annotation.</title>
        <authorList>
            <consortium name="The Broad Institute Genomics Platform"/>
            <consortium name="The Broad Institute Genome Sequencing Center for Infectious Disease"/>
            <person name="Wu L."/>
            <person name="Ma J."/>
        </authorList>
    </citation>
    <scope>NUCLEOTIDE SEQUENCE [LARGE SCALE GENOMIC DNA]</scope>
    <source>
        <strain evidence="9">KCTC 42984</strain>
    </source>
</reference>
<evidence type="ECO:0000313" key="9">
    <source>
        <dbReference type="Proteomes" id="UP001595604"/>
    </source>
</evidence>
<protein>
    <submittedName>
        <fullName evidence="8">Tannase/feruloyl esterase family alpha/beta hydrolase</fullName>
    </submittedName>
</protein>
<keyword evidence="6" id="KW-0106">Calcium</keyword>
<sequence>MRRTRVFVAVAGGVGALLYGVGLPTRIAAQGPADACSALTSFALPDGRIRSATPVAPPFAVPWAKGGTVTRPFCRVAGVLTPTPSSEINFEVWLPTEGYAGRFAGVGNGGLAGAIFYGAMGRMVQRGYAVFGSDRGHKGTDMAWSVNQPEKVIDFRERADHLATVASKAVVARFYGAAPRHSYWSGCSAGGVQGYTAAWLHPDDYDGIIAGASPLLFNRDIVPGKPWPTMGDITYIAPILAREPGFTKAKARMVSDAAVAQCDANDGVRDGVIADPKQCRFDPASLVCRPGQTDKCLSPAEAVMLKQAYATGHSRGAEYYWKALSGDTQGGAASPAASAAMTDMVSFMTRSMYVPSARQEYLQGFAARGGKMIAYVGLNDFPMPKMIKYEDALIARHRAGGKSWARAKAEVDRFHRLFLLPGVEHCSGGPGADNILAQRPADQPATGPGQDAISAIEAWVERGQAPARLVAVKYTDGDPAKGMVMSRPLCVYPNQARWNRVGDSSDYRSYTCVAPTARRR</sequence>
<accession>A0ABV7IV53</accession>
<dbReference type="Gene3D" id="3.40.50.1820">
    <property type="entry name" value="alpha/beta hydrolase"/>
    <property type="match status" value="1"/>
</dbReference>
<dbReference type="GO" id="GO:0016787">
    <property type="term" value="F:hydrolase activity"/>
    <property type="evidence" value="ECO:0007669"/>
    <property type="project" value="UniProtKB-KW"/>
</dbReference>
<keyword evidence="2" id="KW-0719">Serine esterase</keyword>
<evidence type="ECO:0000256" key="5">
    <source>
        <dbReference type="ARBA" id="ARBA00022801"/>
    </source>
</evidence>
<organism evidence="8 9">
    <name type="scientific">Novosphingobium bradum</name>
    <dbReference type="NCBI Taxonomy" id="1737444"/>
    <lineage>
        <taxon>Bacteria</taxon>
        <taxon>Pseudomonadati</taxon>
        <taxon>Pseudomonadota</taxon>
        <taxon>Alphaproteobacteria</taxon>
        <taxon>Sphingomonadales</taxon>
        <taxon>Sphingomonadaceae</taxon>
        <taxon>Novosphingobium</taxon>
    </lineage>
</organism>
<name>A0ABV7IV53_9SPHN</name>
<keyword evidence="7" id="KW-1015">Disulfide bond</keyword>
<keyword evidence="4" id="KW-0732">Signal</keyword>
<proteinExistence type="inferred from homology"/>
<dbReference type="PANTHER" id="PTHR33938:SF15">
    <property type="entry name" value="FERULOYL ESTERASE B-RELATED"/>
    <property type="match status" value="1"/>
</dbReference>
<keyword evidence="9" id="KW-1185">Reference proteome</keyword>
<dbReference type="RefSeq" id="WP_379509460.1">
    <property type="nucleotide sequence ID" value="NZ_JBHRTQ010000007.1"/>
</dbReference>
<dbReference type="Pfam" id="PF07519">
    <property type="entry name" value="Tannase"/>
    <property type="match status" value="2"/>
</dbReference>
<evidence type="ECO:0000256" key="4">
    <source>
        <dbReference type="ARBA" id="ARBA00022729"/>
    </source>
</evidence>
<comment type="similarity">
    <text evidence="1">Belongs to the tannase family.</text>
</comment>
<evidence type="ECO:0000256" key="2">
    <source>
        <dbReference type="ARBA" id="ARBA00022487"/>
    </source>
</evidence>
<evidence type="ECO:0000256" key="6">
    <source>
        <dbReference type="ARBA" id="ARBA00022837"/>
    </source>
</evidence>
<evidence type="ECO:0000256" key="1">
    <source>
        <dbReference type="ARBA" id="ARBA00006249"/>
    </source>
</evidence>
<dbReference type="InterPro" id="IPR011118">
    <property type="entry name" value="Tannase/feruloyl_esterase"/>
</dbReference>
<dbReference type="Proteomes" id="UP001595604">
    <property type="component" value="Unassembled WGS sequence"/>
</dbReference>